<name>A0A5K8A5G6_9BACT</name>
<dbReference type="InterPro" id="IPR025662">
    <property type="entry name" value="Sigma_54_int_dom_ATP-bd_1"/>
</dbReference>
<reference evidence="8 9" key="1">
    <citation type="submission" date="2019-11" db="EMBL/GenBank/DDBJ databases">
        <title>Comparative genomics of hydrocarbon-degrading Desulfosarcina strains.</title>
        <authorList>
            <person name="Watanabe M."/>
            <person name="Kojima H."/>
            <person name="Fukui M."/>
        </authorList>
    </citation>
    <scope>NUCLEOTIDE SEQUENCE [LARGE SCALE GENOMIC DNA]</scope>
    <source>
        <strain evidence="9">oXyS1</strain>
    </source>
</reference>
<evidence type="ECO:0000313" key="9">
    <source>
        <dbReference type="Proteomes" id="UP000422108"/>
    </source>
</evidence>
<evidence type="ECO:0000256" key="1">
    <source>
        <dbReference type="ARBA" id="ARBA00022741"/>
    </source>
</evidence>
<dbReference type="PROSITE" id="PS50045">
    <property type="entry name" value="SIGMA54_INTERACT_4"/>
    <property type="match status" value="1"/>
</dbReference>
<dbReference type="InterPro" id="IPR002078">
    <property type="entry name" value="Sigma_54_int"/>
</dbReference>
<dbReference type="Gene3D" id="3.40.50.300">
    <property type="entry name" value="P-loop containing nucleotide triphosphate hydrolases"/>
    <property type="match status" value="1"/>
</dbReference>
<sequence length="461" mass="52159">MAYARILIVDDETVLSRSLQIDLQDDGFAVDTADSGEAALALIETSRPDLVLLDLRLPGINGIHVLEKIRTYTENPAVIIMTAYGDTQTTVEAIKCGADDFINKPFELRELKRLIHKALDVQKEKREFEYLKYQQRRFRRFSNLVGESEAMQSVFEKIELLAEADDCNVLILGESGTGKDLVASAIHYKSRRSKSPFVEINCTAFPESLLESELFGYEKGAFTDAKARKVGLLELGEGGSIFLDEIGEMALASQAKLLMFLEKKKFKRLGSGKDLEVDARIIAATNRDLEKAMRDRRFRQDLYYRLNVASLHLPPLRQRKSDIPLLVDYFLKSFCEEMGKEAMTPSAKVMDLFLSYPWHGNVRELRNVIERAVIFSRGHVIEIEHLPQEMLGSTGKTIRDFFKATDQIDSLPIDEVLAEVEKELIENALKASGGNKSSAAENLGISRFSLKRRLDRLKLDR</sequence>
<keyword evidence="5" id="KW-0597">Phosphoprotein</keyword>
<dbReference type="Gene3D" id="1.10.8.60">
    <property type="match status" value="1"/>
</dbReference>
<dbReference type="Pfam" id="PF00158">
    <property type="entry name" value="Sigma54_activat"/>
    <property type="match status" value="1"/>
</dbReference>
<evidence type="ECO:0000256" key="4">
    <source>
        <dbReference type="ARBA" id="ARBA00023163"/>
    </source>
</evidence>
<accession>A0A5K8A5G6</accession>
<protein>
    <submittedName>
        <fullName evidence="8">Acetoacetate metabolism regulatory protein AtoC</fullName>
    </submittedName>
</protein>
<dbReference type="GO" id="GO:0005524">
    <property type="term" value="F:ATP binding"/>
    <property type="evidence" value="ECO:0007669"/>
    <property type="project" value="UniProtKB-KW"/>
</dbReference>
<keyword evidence="9" id="KW-1185">Reference proteome</keyword>
<evidence type="ECO:0000259" key="7">
    <source>
        <dbReference type="PROSITE" id="PS50110"/>
    </source>
</evidence>
<dbReference type="PANTHER" id="PTHR32071">
    <property type="entry name" value="TRANSCRIPTIONAL REGULATORY PROTEIN"/>
    <property type="match status" value="1"/>
</dbReference>
<dbReference type="PRINTS" id="PR01590">
    <property type="entry name" value="HTHFIS"/>
</dbReference>
<dbReference type="PANTHER" id="PTHR32071:SF113">
    <property type="entry name" value="ALGINATE BIOSYNTHESIS TRANSCRIPTIONAL REGULATORY PROTEIN ALGB"/>
    <property type="match status" value="1"/>
</dbReference>
<dbReference type="Pfam" id="PF25601">
    <property type="entry name" value="AAA_lid_14"/>
    <property type="match status" value="1"/>
</dbReference>
<organism evidence="8 9">
    <name type="scientific">Desulfosarcina ovata subsp. ovata</name>
    <dbReference type="NCBI Taxonomy" id="2752305"/>
    <lineage>
        <taxon>Bacteria</taxon>
        <taxon>Pseudomonadati</taxon>
        <taxon>Thermodesulfobacteriota</taxon>
        <taxon>Desulfobacteria</taxon>
        <taxon>Desulfobacterales</taxon>
        <taxon>Desulfosarcinaceae</taxon>
        <taxon>Desulfosarcina</taxon>
    </lineage>
</organism>
<evidence type="ECO:0000313" key="8">
    <source>
        <dbReference type="EMBL" id="BBO87737.1"/>
    </source>
</evidence>
<keyword evidence="2" id="KW-0067">ATP-binding</keyword>
<dbReference type="CDD" id="cd00009">
    <property type="entry name" value="AAA"/>
    <property type="match status" value="1"/>
</dbReference>
<dbReference type="PROSITE" id="PS50110">
    <property type="entry name" value="RESPONSE_REGULATORY"/>
    <property type="match status" value="1"/>
</dbReference>
<evidence type="ECO:0000259" key="6">
    <source>
        <dbReference type="PROSITE" id="PS50045"/>
    </source>
</evidence>
<dbReference type="AlphaFoldDB" id="A0A5K8A5G6"/>
<dbReference type="Proteomes" id="UP000422108">
    <property type="component" value="Chromosome"/>
</dbReference>
<gene>
    <name evidence="8" type="ORF">DSCOOX_09170</name>
</gene>
<dbReference type="FunFam" id="3.40.50.300:FF:000006">
    <property type="entry name" value="DNA-binding transcriptional regulator NtrC"/>
    <property type="match status" value="1"/>
</dbReference>
<dbReference type="InterPro" id="IPR003593">
    <property type="entry name" value="AAA+_ATPase"/>
</dbReference>
<dbReference type="SMART" id="SM00382">
    <property type="entry name" value="AAA"/>
    <property type="match status" value="1"/>
</dbReference>
<dbReference type="GO" id="GO:0006355">
    <property type="term" value="P:regulation of DNA-templated transcription"/>
    <property type="evidence" value="ECO:0007669"/>
    <property type="project" value="InterPro"/>
</dbReference>
<dbReference type="InterPro" id="IPR011006">
    <property type="entry name" value="CheY-like_superfamily"/>
</dbReference>
<dbReference type="SUPFAM" id="SSF52172">
    <property type="entry name" value="CheY-like"/>
    <property type="match status" value="1"/>
</dbReference>
<dbReference type="Pfam" id="PF02954">
    <property type="entry name" value="HTH_8"/>
    <property type="match status" value="1"/>
</dbReference>
<dbReference type="EMBL" id="AP021879">
    <property type="protein sequence ID" value="BBO87737.1"/>
    <property type="molecule type" value="Genomic_DNA"/>
</dbReference>
<dbReference type="GO" id="GO:0000160">
    <property type="term" value="P:phosphorelay signal transduction system"/>
    <property type="evidence" value="ECO:0007669"/>
    <property type="project" value="InterPro"/>
</dbReference>
<dbReference type="PROSITE" id="PS00675">
    <property type="entry name" value="SIGMA54_INTERACT_1"/>
    <property type="match status" value="1"/>
</dbReference>
<dbReference type="InterPro" id="IPR058031">
    <property type="entry name" value="AAA_lid_NorR"/>
</dbReference>
<proteinExistence type="predicted"/>
<dbReference type="SMART" id="SM00448">
    <property type="entry name" value="REC"/>
    <property type="match status" value="1"/>
</dbReference>
<evidence type="ECO:0000256" key="5">
    <source>
        <dbReference type="PROSITE-ProRule" id="PRU00169"/>
    </source>
</evidence>
<dbReference type="SUPFAM" id="SSF52540">
    <property type="entry name" value="P-loop containing nucleoside triphosphate hydrolases"/>
    <property type="match status" value="1"/>
</dbReference>
<feature type="domain" description="Response regulatory" evidence="7">
    <location>
        <begin position="5"/>
        <end position="119"/>
    </location>
</feature>
<keyword evidence="1" id="KW-0547">Nucleotide-binding</keyword>
<dbReference type="InterPro" id="IPR001789">
    <property type="entry name" value="Sig_transdc_resp-reg_receiver"/>
</dbReference>
<dbReference type="Gene3D" id="1.10.10.60">
    <property type="entry name" value="Homeodomain-like"/>
    <property type="match status" value="1"/>
</dbReference>
<dbReference type="SUPFAM" id="SSF46689">
    <property type="entry name" value="Homeodomain-like"/>
    <property type="match status" value="1"/>
</dbReference>
<dbReference type="Pfam" id="PF00072">
    <property type="entry name" value="Response_reg"/>
    <property type="match status" value="1"/>
</dbReference>
<evidence type="ECO:0000256" key="2">
    <source>
        <dbReference type="ARBA" id="ARBA00022840"/>
    </source>
</evidence>
<feature type="modified residue" description="4-aspartylphosphate" evidence="5">
    <location>
        <position position="54"/>
    </location>
</feature>
<evidence type="ECO:0000256" key="3">
    <source>
        <dbReference type="ARBA" id="ARBA00023015"/>
    </source>
</evidence>
<dbReference type="GO" id="GO:0043565">
    <property type="term" value="F:sequence-specific DNA binding"/>
    <property type="evidence" value="ECO:0007669"/>
    <property type="project" value="InterPro"/>
</dbReference>
<dbReference type="InterPro" id="IPR027417">
    <property type="entry name" value="P-loop_NTPase"/>
</dbReference>
<dbReference type="RefSeq" id="WP_155309153.1">
    <property type="nucleotide sequence ID" value="NZ_AP021879.1"/>
</dbReference>
<dbReference type="InterPro" id="IPR009057">
    <property type="entry name" value="Homeodomain-like_sf"/>
</dbReference>
<dbReference type="Gene3D" id="3.40.50.2300">
    <property type="match status" value="1"/>
</dbReference>
<keyword evidence="4" id="KW-0804">Transcription</keyword>
<dbReference type="InterPro" id="IPR002197">
    <property type="entry name" value="HTH_Fis"/>
</dbReference>
<feature type="domain" description="Sigma-54 factor interaction" evidence="6">
    <location>
        <begin position="144"/>
        <end position="374"/>
    </location>
</feature>
<keyword evidence="3" id="KW-0805">Transcription regulation</keyword>